<keyword evidence="1" id="KW-0808">Transferase</keyword>
<evidence type="ECO:0000313" key="2">
    <source>
        <dbReference type="Proteomes" id="UP000827976"/>
    </source>
</evidence>
<sequence length="118" mass="13192">MKSRVGTYNPRTAEEVLPDFRGRRVGLIKALTTSTCFQNLCILISNMNILFDWCGCRCGEVLQAMLTQTFEQILRELQPNVTITDAFVPWTIDNISKLGIPHISSHGPASFFSTPLTS</sequence>
<proteinExistence type="predicted"/>
<organism evidence="1 2">
    <name type="scientific">Dioscorea alata</name>
    <name type="common">Purple yam</name>
    <dbReference type="NCBI Taxonomy" id="55571"/>
    <lineage>
        <taxon>Eukaryota</taxon>
        <taxon>Viridiplantae</taxon>
        <taxon>Streptophyta</taxon>
        <taxon>Embryophyta</taxon>
        <taxon>Tracheophyta</taxon>
        <taxon>Spermatophyta</taxon>
        <taxon>Magnoliopsida</taxon>
        <taxon>Liliopsida</taxon>
        <taxon>Dioscoreales</taxon>
        <taxon>Dioscoreaceae</taxon>
        <taxon>Dioscorea</taxon>
    </lineage>
</organism>
<evidence type="ECO:0000313" key="1">
    <source>
        <dbReference type="EMBL" id="KAH7650982.1"/>
    </source>
</evidence>
<protein>
    <submittedName>
        <fullName evidence="1">Soyasapogenol B glucuronide galactosyltransferase protein</fullName>
        <ecNumber evidence="1">2.4.1.272</ecNumber>
    </submittedName>
</protein>
<reference evidence="2" key="1">
    <citation type="journal article" date="2022" name="Nat. Commun.">
        <title>Chromosome evolution and the genetic basis of agronomically important traits in greater yam.</title>
        <authorList>
            <person name="Bredeson J.V."/>
            <person name="Lyons J.B."/>
            <person name="Oniyinde I.O."/>
            <person name="Okereke N.R."/>
            <person name="Kolade O."/>
            <person name="Nnabue I."/>
            <person name="Nwadili C.O."/>
            <person name="Hribova E."/>
            <person name="Parker M."/>
            <person name="Nwogha J."/>
            <person name="Shu S."/>
            <person name="Carlson J."/>
            <person name="Kariba R."/>
            <person name="Muthemba S."/>
            <person name="Knop K."/>
            <person name="Barton G.J."/>
            <person name="Sherwood A.V."/>
            <person name="Lopez-Montes A."/>
            <person name="Asiedu R."/>
            <person name="Jamnadass R."/>
            <person name="Muchugi A."/>
            <person name="Goodstein D."/>
            <person name="Egesi C.N."/>
            <person name="Featherston J."/>
            <person name="Asfaw A."/>
            <person name="Simpson G.G."/>
            <person name="Dolezel J."/>
            <person name="Hendre P.S."/>
            <person name="Van Deynze A."/>
            <person name="Kumar P.L."/>
            <person name="Obidiegwu J.E."/>
            <person name="Bhattacharjee R."/>
            <person name="Rokhsar D.S."/>
        </authorList>
    </citation>
    <scope>NUCLEOTIDE SEQUENCE [LARGE SCALE GENOMIC DNA]</scope>
    <source>
        <strain evidence="2">cv. TDa95/00328</strain>
    </source>
</reference>
<dbReference type="EC" id="2.4.1.272" evidence="1"/>
<keyword evidence="1" id="KW-0328">Glycosyltransferase</keyword>
<dbReference type="EMBL" id="CM037030">
    <property type="protein sequence ID" value="KAH7650982.1"/>
    <property type="molecule type" value="Genomic_DNA"/>
</dbReference>
<keyword evidence="2" id="KW-1185">Reference proteome</keyword>
<dbReference type="Proteomes" id="UP000827976">
    <property type="component" value="Chromosome 20"/>
</dbReference>
<name>A0ACB7TVR7_DIOAL</name>
<accession>A0ACB7TVR7</accession>
<gene>
    <name evidence="1" type="ORF">IHE45_20G027300</name>
</gene>
<comment type="caution">
    <text evidence="1">The sequence shown here is derived from an EMBL/GenBank/DDBJ whole genome shotgun (WGS) entry which is preliminary data.</text>
</comment>